<protein>
    <submittedName>
        <fullName evidence="1">Aspartyl-tRNA amidotransferase subunit B</fullName>
    </submittedName>
</protein>
<accession>A0AA37HWZ4</accession>
<gene>
    <name evidence="1" type="ORF">PRRU23_21450</name>
</gene>
<comment type="caution">
    <text evidence="1">The sequence shown here is derived from an EMBL/GenBank/DDBJ whole genome shotgun (WGS) entry which is preliminary data.</text>
</comment>
<dbReference type="InterPro" id="IPR042184">
    <property type="entry name" value="YqeY/Aim41_N"/>
</dbReference>
<proteinExistence type="predicted"/>
<dbReference type="SUPFAM" id="SSF89095">
    <property type="entry name" value="GatB/YqeY motif"/>
    <property type="match status" value="1"/>
</dbReference>
<dbReference type="GO" id="GO:0016884">
    <property type="term" value="F:carbon-nitrogen ligase activity, with glutamine as amido-N-donor"/>
    <property type="evidence" value="ECO:0007669"/>
    <property type="project" value="InterPro"/>
</dbReference>
<dbReference type="Gene3D" id="1.10.1510.10">
    <property type="entry name" value="Uncharacterised protein YqeY/AIM41 PF09424, N-terminal domain"/>
    <property type="match status" value="1"/>
</dbReference>
<organism evidence="1 2">
    <name type="scientific">Segatella bryantii</name>
    <name type="common">Prevotella bryantii</name>
    <dbReference type="NCBI Taxonomy" id="77095"/>
    <lineage>
        <taxon>Bacteria</taxon>
        <taxon>Pseudomonadati</taxon>
        <taxon>Bacteroidota</taxon>
        <taxon>Bacteroidia</taxon>
        <taxon>Bacteroidales</taxon>
        <taxon>Prevotellaceae</taxon>
        <taxon>Segatella</taxon>
    </lineage>
</organism>
<dbReference type="PANTHER" id="PTHR28055:SF1">
    <property type="entry name" value="ALTERED INHERITANCE OF MITOCHONDRIA PROTEIN 41, MITOCHONDRIAL"/>
    <property type="match status" value="1"/>
</dbReference>
<evidence type="ECO:0000313" key="1">
    <source>
        <dbReference type="EMBL" id="GJG28445.1"/>
    </source>
</evidence>
<dbReference type="InterPro" id="IPR023168">
    <property type="entry name" value="GatB_Yqey_C_2"/>
</dbReference>
<dbReference type="InterPro" id="IPR019004">
    <property type="entry name" value="YqeY/Aim41"/>
</dbReference>
<dbReference type="Pfam" id="PF09424">
    <property type="entry name" value="YqeY"/>
    <property type="match status" value="1"/>
</dbReference>
<dbReference type="Gene3D" id="1.10.10.410">
    <property type="match status" value="1"/>
</dbReference>
<dbReference type="InterPro" id="IPR003789">
    <property type="entry name" value="Asn/Gln_tRNA_amidoTrase-B-like"/>
</dbReference>
<dbReference type="AlphaFoldDB" id="A0AA37HWZ4"/>
<dbReference type="PANTHER" id="PTHR28055">
    <property type="entry name" value="ALTERED INHERITANCE OF MITOCHONDRIA PROTEIN 41, MITOCHONDRIAL"/>
    <property type="match status" value="1"/>
</dbReference>
<dbReference type="EMBL" id="BPTR01000001">
    <property type="protein sequence ID" value="GJG28445.1"/>
    <property type="molecule type" value="Genomic_DNA"/>
</dbReference>
<reference evidence="1" key="1">
    <citation type="submission" date="2021-08" db="EMBL/GenBank/DDBJ databases">
        <title>Prevotella lacticifex sp. nov., isolated from rumen of cow.</title>
        <authorList>
            <person name="Shinkai T."/>
            <person name="Ikeyama N."/>
            <person name="Kumagai M."/>
            <person name="Ohmori H."/>
            <person name="Sakamoto M."/>
            <person name="Ohkuma M."/>
            <person name="Mitsumori M."/>
        </authorList>
    </citation>
    <scope>NUCLEOTIDE SEQUENCE</scope>
    <source>
        <strain evidence="1">DSM 11371</strain>
    </source>
</reference>
<evidence type="ECO:0000313" key="2">
    <source>
        <dbReference type="Proteomes" id="UP000887043"/>
    </source>
</evidence>
<dbReference type="Proteomes" id="UP000887043">
    <property type="component" value="Unassembled WGS sequence"/>
</dbReference>
<name>A0AA37HWZ4_SEGBR</name>
<sequence>MQYKHVLIDNNNDIMALFDQINEDIKSAMKARDKVRLETLRNIKKVFLEAKTAPGANDTLADADALKIISKLAKQGKETAATYTQAGRQDLADAELAQVEVLESYLPKQLSQEEIEAEVKKIIAEVGATSMKEMGKVMGTASKQLAGKADGRVISEIVKKLLA</sequence>